<dbReference type="SUPFAM" id="SSF48008">
    <property type="entry name" value="GntR ligand-binding domain-like"/>
    <property type="match status" value="1"/>
</dbReference>
<dbReference type="Pfam" id="PF07729">
    <property type="entry name" value="FCD"/>
    <property type="match status" value="1"/>
</dbReference>
<reference evidence="5 6" key="1">
    <citation type="submission" date="2020-07" db="EMBL/GenBank/DDBJ databases">
        <title>Sequencing the genomes of 1000 actinobacteria strains.</title>
        <authorList>
            <person name="Klenk H.-P."/>
        </authorList>
    </citation>
    <scope>NUCLEOTIDE SEQUENCE [LARGE SCALE GENOMIC DNA]</scope>
    <source>
        <strain evidence="5 6">DSM 15165</strain>
    </source>
</reference>
<dbReference type="GO" id="GO:0003700">
    <property type="term" value="F:DNA-binding transcription factor activity"/>
    <property type="evidence" value="ECO:0007669"/>
    <property type="project" value="InterPro"/>
</dbReference>
<protein>
    <submittedName>
        <fullName evidence="5">DNA-binding GntR family transcriptional regulator</fullName>
    </submittedName>
</protein>
<sequence length="217" mass="23187">MRAEPDASAGSADMVYEALRRKFSNGELAPAERLTEAALAEELGVSRTPIREAIGRLRADGLVVGAAKGVAVATLSGDEVRQLYVLRARLEGLAAELAAQRQSRGELAPKEVRLIREAAESVAAAPTPRAAAMANLALHRAIGRSAGNPMLLDALGRVWDRIAVSTVSNLSDSAWMQVVEQQHDEVISAIEDGRPEVARAAAEQHIDAALEQYLRTH</sequence>
<dbReference type="InterPro" id="IPR011711">
    <property type="entry name" value="GntR_C"/>
</dbReference>
<keyword evidence="2 5" id="KW-0238">DNA-binding</keyword>
<gene>
    <name evidence="5" type="ORF">HNR13_003771</name>
</gene>
<dbReference type="SMART" id="SM00345">
    <property type="entry name" value="HTH_GNTR"/>
    <property type="match status" value="1"/>
</dbReference>
<dbReference type="Pfam" id="PF00392">
    <property type="entry name" value="GntR"/>
    <property type="match status" value="1"/>
</dbReference>
<evidence type="ECO:0000313" key="6">
    <source>
        <dbReference type="Proteomes" id="UP000578352"/>
    </source>
</evidence>
<dbReference type="Proteomes" id="UP000578352">
    <property type="component" value="Unassembled WGS sequence"/>
</dbReference>
<dbReference type="InterPro" id="IPR000524">
    <property type="entry name" value="Tscrpt_reg_HTH_GntR"/>
</dbReference>
<evidence type="ECO:0000256" key="2">
    <source>
        <dbReference type="ARBA" id="ARBA00023125"/>
    </source>
</evidence>
<dbReference type="CDD" id="cd07377">
    <property type="entry name" value="WHTH_GntR"/>
    <property type="match status" value="1"/>
</dbReference>
<dbReference type="PROSITE" id="PS50949">
    <property type="entry name" value="HTH_GNTR"/>
    <property type="match status" value="1"/>
</dbReference>
<dbReference type="RefSeq" id="WP_179608218.1">
    <property type="nucleotide sequence ID" value="NZ_BAABEH010000001.1"/>
</dbReference>
<dbReference type="EMBL" id="JACCFL010000001">
    <property type="protein sequence ID" value="NYJ25484.1"/>
    <property type="molecule type" value="Genomic_DNA"/>
</dbReference>
<evidence type="ECO:0000313" key="5">
    <source>
        <dbReference type="EMBL" id="NYJ25484.1"/>
    </source>
</evidence>
<dbReference type="SMART" id="SM00895">
    <property type="entry name" value="FCD"/>
    <property type="match status" value="1"/>
</dbReference>
<proteinExistence type="predicted"/>
<feature type="domain" description="HTH gntR-type" evidence="4">
    <location>
        <begin position="9"/>
        <end position="75"/>
    </location>
</feature>
<dbReference type="InterPro" id="IPR036390">
    <property type="entry name" value="WH_DNA-bd_sf"/>
</dbReference>
<dbReference type="PANTHER" id="PTHR43537">
    <property type="entry name" value="TRANSCRIPTIONAL REGULATOR, GNTR FAMILY"/>
    <property type="match status" value="1"/>
</dbReference>
<dbReference type="Gene3D" id="1.10.10.10">
    <property type="entry name" value="Winged helix-like DNA-binding domain superfamily/Winged helix DNA-binding domain"/>
    <property type="match status" value="1"/>
</dbReference>
<keyword evidence="1" id="KW-0805">Transcription regulation</keyword>
<evidence type="ECO:0000256" key="1">
    <source>
        <dbReference type="ARBA" id="ARBA00023015"/>
    </source>
</evidence>
<dbReference type="Gene3D" id="1.20.120.530">
    <property type="entry name" value="GntR ligand-binding domain-like"/>
    <property type="match status" value="1"/>
</dbReference>
<organism evidence="5 6">
    <name type="scientific">Leifsonia shinshuensis</name>
    <dbReference type="NCBI Taxonomy" id="150026"/>
    <lineage>
        <taxon>Bacteria</taxon>
        <taxon>Bacillati</taxon>
        <taxon>Actinomycetota</taxon>
        <taxon>Actinomycetes</taxon>
        <taxon>Micrococcales</taxon>
        <taxon>Microbacteriaceae</taxon>
        <taxon>Leifsonia</taxon>
    </lineage>
</organism>
<dbReference type="PANTHER" id="PTHR43537:SF24">
    <property type="entry name" value="GLUCONATE OPERON TRANSCRIPTIONAL REPRESSOR"/>
    <property type="match status" value="1"/>
</dbReference>
<dbReference type="InterPro" id="IPR008920">
    <property type="entry name" value="TF_FadR/GntR_C"/>
</dbReference>
<dbReference type="AlphaFoldDB" id="A0A853D257"/>
<keyword evidence="3" id="KW-0804">Transcription</keyword>
<dbReference type="PRINTS" id="PR00035">
    <property type="entry name" value="HTHGNTR"/>
</dbReference>
<name>A0A853D257_9MICO</name>
<evidence type="ECO:0000256" key="3">
    <source>
        <dbReference type="ARBA" id="ARBA00023163"/>
    </source>
</evidence>
<dbReference type="InterPro" id="IPR036388">
    <property type="entry name" value="WH-like_DNA-bd_sf"/>
</dbReference>
<dbReference type="SUPFAM" id="SSF46785">
    <property type="entry name" value="Winged helix' DNA-binding domain"/>
    <property type="match status" value="1"/>
</dbReference>
<comment type="caution">
    <text evidence="5">The sequence shown here is derived from an EMBL/GenBank/DDBJ whole genome shotgun (WGS) entry which is preliminary data.</text>
</comment>
<accession>A0A853D257</accession>
<dbReference type="GO" id="GO:0003677">
    <property type="term" value="F:DNA binding"/>
    <property type="evidence" value="ECO:0007669"/>
    <property type="project" value="UniProtKB-KW"/>
</dbReference>
<evidence type="ECO:0000259" key="4">
    <source>
        <dbReference type="PROSITE" id="PS50949"/>
    </source>
</evidence>